<proteinExistence type="inferred from homology"/>
<dbReference type="PANTHER" id="PTHR11559">
    <property type="entry name" value="CARBOXYLESTERASE"/>
    <property type="match status" value="1"/>
</dbReference>
<reference evidence="6" key="1">
    <citation type="journal article" date="2020" name="Stud. Mycol.">
        <title>101 Dothideomycetes genomes: a test case for predicting lifestyles and emergence of pathogens.</title>
        <authorList>
            <person name="Haridas S."/>
            <person name="Albert R."/>
            <person name="Binder M."/>
            <person name="Bloem J."/>
            <person name="Labutti K."/>
            <person name="Salamov A."/>
            <person name="Andreopoulos B."/>
            <person name="Baker S."/>
            <person name="Barry K."/>
            <person name="Bills G."/>
            <person name="Bluhm B."/>
            <person name="Cannon C."/>
            <person name="Castanera R."/>
            <person name="Culley D."/>
            <person name="Daum C."/>
            <person name="Ezra D."/>
            <person name="Gonzalez J."/>
            <person name="Henrissat B."/>
            <person name="Kuo A."/>
            <person name="Liang C."/>
            <person name="Lipzen A."/>
            <person name="Lutzoni F."/>
            <person name="Magnuson J."/>
            <person name="Mondo S."/>
            <person name="Nolan M."/>
            <person name="Ohm R."/>
            <person name="Pangilinan J."/>
            <person name="Park H.-J."/>
            <person name="Ramirez L."/>
            <person name="Alfaro M."/>
            <person name="Sun H."/>
            <person name="Tritt A."/>
            <person name="Yoshinaga Y."/>
            <person name="Zwiers L.-H."/>
            <person name="Turgeon B."/>
            <person name="Goodwin S."/>
            <person name="Spatafora J."/>
            <person name="Crous P."/>
            <person name="Grigoriev I."/>
        </authorList>
    </citation>
    <scope>NUCLEOTIDE SEQUENCE</scope>
    <source>
        <strain evidence="6">CBS 116005</strain>
    </source>
</reference>
<dbReference type="InterPro" id="IPR029058">
    <property type="entry name" value="AB_hydrolase_fold"/>
</dbReference>
<dbReference type="SUPFAM" id="SSF53474">
    <property type="entry name" value="alpha/beta-Hydrolases"/>
    <property type="match status" value="1"/>
</dbReference>
<dbReference type="Pfam" id="PF00135">
    <property type="entry name" value="COesterase"/>
    <property type="match status" value="1"/>
</dbReference>
<dbReference type="InterPro" id="IPR019826">
    <property type="entry name" value="Carboxylesterase_B_AS"/>
</dbReference>
<keyword evidence="2 3" id="KW-0378">Hydrolase</keyword>
<dbReference type="Proteomes" id="UP000799436">
    <property type="component" value="Unassembled WGS sequence"/>
</dbReference>
<feature type="region of interest" description="Disordered" evidence="4">
    <location>
        <begin position="24"/>
        <end position="47"/>
    </location>
</feature>
<feature type="chain" id="PRO_5026373806" description="Carboxylic ester hydrolase" evidence="3">
    <location>
        <begin position="17"/>
        <end position="599"/>
    </location>
</feature>
<name>A0A6G1LIL1_9PEZI</name>
<comment type="similarity">
    <text evidence="1 3">Belongs to the type-B carboxylesterase/lipase family.</text>
</comment>
<feature type="signal peptide" evidence="3">
    <location>
        <begin position="1"/>
        <end position="16"/>
    </location>
</feature>
<accession>A0A6G1LIL1</accession>
<dbReference type="EC" id="3.1.1.-" evidence="3"/>
<keyword evidence="3" id="KW-0732">Signal</keyword>
<organism evidence="6 7">
    <name type="scientific">Teratosphaeria nubilosa</name>
    <dbReference type="NCBI Taxonomy" id="161662"/>
    <lineage>
        <taxon>Eukaryota</taxon>
        <taxon>Fungi</taxon>
        <taxon>Dikarya</taxon>
        <taxon>Ascomycota</taxon>
        <taxon>Pezizomycotina</taxon>
        <taxon>Dothideomycetes</taxon>
        <taxon>Dothideomycetidae</taxon>
        <taxon>Mycosphaerellales</taxon>
        <taxon>Teratosphaeriaceae</taxon>
        <taxon>Teratosphaeria</taxon>
    </lineage>
</organism>
<evidence type="ECO:0000256" key="1">
    <source>
        <dbReference type="ARBA" id="ARBA00005964"/>
    </source>
</evidence>
<evidence type="ECO:0000259" key="5">
    <source>
        <dbReference type="Pfam" id="PF00135"/>
    </source>
</evidence>
<keyword evidence="7" id="KW-1185">Reference proteome</keyword>
<evidence type="ECO:0000313" key="6">
    <source>
        <dbReference type="EMBL" id="KAF2772412.1"/>
    </source>
</evidence>
<dbReference type="InterPro" id="IPR002018">
    <property type="entry name" value="CarbesteraseB"/>
</dbReference>
<evidence type="ECO:0000256" key="4">
    <source>
        <dbReference type="SAM" id="MobiDB-lite"/>
    </source>
</evidence>
<protein>
    <recommendedName>
        <fullName evidence="3">Carboxylic ester hydrolase</fullName>
        <ecNumber evidence="3">3.1.1.-</ecNumber>
    </recommendedName>
</protein>
<dbReference type="PROSITE" id="PS00122">
    <property type="entry name" value="CARBOXYLESTERASE_B_1"/>
    <property type="match status" value="1"/>
</dbReference>
<gene>
    <name evidence="6" type="ORF">EJ03DRAFT_307455</name>
</gene>
<dbReference type="Gene3D" id="3.40.50.1820">
    <property type="entry name" value="alpha/beta hydrolase"/>
    <property type="match status" value="1"/>
</dbReference>
<evidence type="ECO:0000256" key="2">
    <source>
        <dbReference type="ARBA" id="ARBA00022801"/>
    </source>
</evidence>
<dbReference type="InterPro" id="IPR050309">
    <property type="entry name" value="Type-B_Carboxylest/Lipase"/>
</dbReference>
<dbReference type="EMBL" id="ML995815">
    <property type="protein sequence ID" value="KAF2772412.1"/>
    <property type="molecule type" value="Genomic_DNA"/>
</dbReference>
<dbReference type="OrthoDB" id="408631at2759"/>
<evidence type="ECO:0000256" key="3">
    <source>
        <dbReference type="RuleBase" id="RU361235"/>
    </source>
</evidence>
<feature type="compositionally biased region" description="Polar residues" evidence="4">
    <location>
        <begin position="25"/>
        <end position="47"/>
    </location>
</feature>
<evidence type="ECO:0000313" key="7">
    <source>
        <dbReference type="Proteomes" id="UP000799436"/>
    </source>
</evidence>
<dbReference type="AlphaFoldDB" id="A0A6G1LIL1"/>
<feature type="domain" description="Carboxylesterase type B" evidence="5">
    <location>
        <begin position="61"/>
        <end position="560"/>
    </location>
</feature>
<sequence>MKTTAILTALTTVAFAEWHNPPSPWHQTASNNHLAAPTGTVSTPPTAYDTTDSVTYTGLYQNEIENFFGIHYGQDTGGSNRFRPPQVFTPTKGSVVNATDRGPACPQELGTTGWPLYLGNITSYSEDCLLLNIYRPKGAQAGDNLPVLVHIHGGSFIQASKDDPTIQPGGLILESIANKHPVMQVNINYRLGVFGFAKSDDLTAEGSANAGLKDQRLALEWVKDHIESFGGDAGRITVFGQSSGGLAVGMQILAYGNTKPVPFQQSISESQTLEGGITGNFTDIAMRKLVNAIGCNSTSIQSAQSIACLRNLTTDQLLDAQTATGSSDPDANSGDEWLPIVDGDFLPDAPSTLIQQGRFANITAVMGWTEDDCNPFVPTTITTANDTRDFLTQLNPGLSIANVQTMLDLYPVSEFPATVHPSANLSAEFYRSARMYRDILMVCQPYYFGQAITEKKGRNVYMYEQNQTILGPILDYFDTPGLGVVHTSEFAYVFGNLSHYNISGWAYEPKPADFALARRESRSWSTFASFGVPSLKGHETVKGWTPSFGEANETNFFVIGGPAEGLFADDGPLSNPAVEAQRLKERCGFINSIVKQWEY</sequence>
<dbReference type="GO" id="GO:0016787">
    <property type="term" value="F:hydrolase activity"/>
    <property type="evidence" value="ECO:0007669"/>
    <property type="project" value="UniProtKB-KW"/>
</dbReference>